<accession>A0A0B6YVQ0</accession>
<evidence type="ECO:0000313" key="1">
    <source>
        <dbReference type="EMBL" id="CEK59520.1"/>
    </source>
</evidence>
<organism evidence="1">
    <name type="scientific">Arion vulgaris</name>
    <dbReference type="NCBI Taxonomy" id="1028688"/>
    <lineage>
        <taxon>Eukaryota</taxon>
        <taxon>Metazoa</taxon>
        <taxon>Spiralia</taxon>
        <taxon>Lophotrochozoa</taxon>
        <taxon>Mollusca</taxon>
        <taxon>Gastropoda</taxon>
        <taxon>Heterobranchia</taxon>
        <taxon>Euthyneura</taxon>
        <taxon>Panpulmonata</taxon>
        <taxon>Eupulmonata</taxon>
        <taxon>Stylommatophora</taxon>
        <taxon>Helicina</taxon>
        <taxon>Arionoidea</taxon>
        <taxon>Arionidae</taxon>
        <taxon>Arion</taxon>
    </lineage>
</organism>
<dbReference type="EMBL" id="HACG01012655">
    <property type="protein sequence ID" value="CEK59520.1"/>
    <property type="molecule type" value="Transcribed_RNA"/>
</dbReference>
<reference evidence="1" key="1">
    <citation type="submission" date="2014-12" db="EMBL/GenBank/DDBJ databases">
        <title>Insight into the proteome of Arion vulgaris.</title>
        <authorList>
            <person name="Aradska J."/>
            <person name="Bulat T."/>
            <person name="Smidak R."/>
            <person name="Sarate P."/>
            <person name="Gangsoo J."/>
            <person name="Sialana F."/>
            <person name="Bilban M."/>
            <person name="Lubec G."/>
        </authorList>
    </citation>
    <scope>NUCLEOTIDE SEQUENCE</scope>
    <source>
        <tissue evidence="1">Skin</tissue>
    </source>
</reference>
<dbReference type="AlphaFoldDB" id="A0A0B6YVQ0"/>
<protein>
    <submittedName>
        <fullName evidence="1">Uncharacterized protein</fullName>
    </submittedName>
</protein>
<sequence>MNKNVEHMTSHKQLLWLLRFSESIQSTTQYFPPLAKHVQIQLREYRKVGYNNEAQIVVIAK</sequence>
<proteinExistence type="predicted"/>
<gene>
    <name evidence="1" type="primary">ORF36592</name>
</gene>
<name>A0A0B6YVQ0_9EUPU</name>